<evidence type="ECO:0000313" key="1">
    <source>
        <dbReference type="EMBL" id="RHY38189.1"/>
    </source>
</evidence>
<evidence type="ECO:0000313" key="2">
    <source>
        <dbReference type="Proteomes" id="UP000265716"/>
    </source>
</evidence>
<comment type="caution">
    <text evidence="1">The sequence shown here is derived from an EMBL/GenBank/DDBJ whole genome shotgun (WGS) entry which is preliminary data.</text>
</comment>
<dbReference type="VEuPathDB" id="FungiDB:H257_18910"/>
<dbReference type="PANTHER" id="PTHR40866">
    <property type="entry name" value="BED-TYPE DOMAIN-CONTAINING PROTEIN"/>
    <property type="match status" value="1"/>
</dbReference>
<gene>
    <name evidence="1" type="ORF">DYB38_008720</name>
</gene>
<dbReference type="EMBL" id="QUTC01011806">
    <property type="protein sequence ID" value="RHY38189.1"/>
    <property type="molecule type" value="Genomic_DNA"/>
</dbReference>
<accession>A0A397C1U8</accession>
<organism evidence="1 2">
    <name type="scientific">Aphanomyces astaci</name>
    <name type="common">Crayfish plague agent</name>
    <dbReference type="NCBI Taxonomy" id="112090"/>
    <lineage>
        <taxon>Eukaryota</taxon>
        <taxon>Sar</taxon>
        <taxon>Stramenopiles</taxon>
        <taxon>Oomycota</taxon>
        <taxon>Saprolegniomycetes</taxon>
        <taxon>Saprolegniales</taxon>
        <taxon>Verrucalvaceae</taxon>
        <taxon>Aphanomyces</taxon>
    </lineage>
</organism>
<sequence>MHGVSSKDLGKKQFRAGKAGVAYARPGTSHRFSQFRSLHEAMGSNFPLPPANPWVDFWIRYFPIPTLGTRLCSFQEVLDVNNLSSPFKPRPPTSPGGECHPDYASLYEGSRTNAIDGCAFQSYVSPAAVLLHGWMDLTVTKHMPLSTVEDHTIRKYIQPRPNVDTVQHVEFLAASLELYGRTTDAVTLLVGDNCAVNQCMARIIMCVPLVGCASHRFNLAVRQFLENHEFTLDSIDAVMLRCLTVKNLVN</sequence>
<name>A0A397C1U8_APHAT</name>
<dbReference type="VEuPathDB" id="FungiDB:H257_14388"/>
<dbReference type="AlphaFoldDB" id="A0A397C1U8"/>
<dbReference type="Proteomes" id="UP000265716">
    <property type="component" value="Unassembled WGS sequence"/>
</dbReference>
<protein>
    <submittedName>
        <fullName evidence="1">Uncharacterized protein</fullName>
    </submittedName>
</protein>
<dbReference type="PANTHER" id="PTHR40866:SF1">
    <property type="entry name" value="BED-TYPE DOMAIN-CONTAINING PROTEIN"/>
    <property type="match status" value="1"/>
</dbReference>
<proteinExistence type="predicted"/>
<reference evidence="1 2" key="1">
    <citation type="submission" date="2018-08" db="EMBL/GenBank/DDBJ databases">
        <title>Aphanomyces genome sequencing and annotation.</title>
        <authorList>
            <person name="Minardi D."/>
            <person name="Oidtmann B."/>
            <person name="Van Der Giezen M."/>
            <person name="Studholme D.J."/>
        </authorList>
    </citation>
    <scope>NUCLEOTIDE SEQUENCE [LARGE SCALE GENOMIC DNA]</scope>
    <source>
        <strain evidence="1 2">SA</strain>
    </source>
</reference>